<organism evidence="2 3">
    <name type="scientific">Ignelater luminosus</name>
    <name type="common">Cucubano</name>
    <name type="synonym">Pyrophorus luminosus</name>
    <dbReference type="NCBI Taxonomy" id="2038154"/>
    <lineage>
        <taxon>Eukaryota</taxon>
        <taxon>Metazoa</taxon>
        <taxon>Ecdysozoa</taxon>
        <taxon>Arthropoda</taxon>
        <taxon>Hexapoda</taxon>
        <taxon>Insecta</taxon>
        <taxon>Pterygota</taxon>
        <taxon>Neoptera</taxon>
        <taxon>Endopterygota</taxon>
        <taxon>Coleoptera</taxon>
        <taxon>Polyphaga</taxon>
        <taxon>Elateriformia</taxon>
        <taxon>Elateroidea</taxon>
        <taxon>Elateridae</taxon>
        <taxon>Agrypninae</taxon>
        <taxon>Pyrophorini</taxon>
        <taxon>Ignelater</taxon>
    </lineage>
</organism>
<accession>A0A8K0C6J2</accession>
<dbReference type="AlphaFoldDB" id="A0A8K0C6J2"/>
<feature type="region of interest" description="Disordered" evidence="1">
    <location>
        <begin position="209"/>
        <end position="281"/>
    </location>
</feature>
<evidence type="ECO:0000256" key="1">
    <source>
        <dbReference type="SAM" id="MobiDB-lite"/>
    </source>
</evidence>
<feature type="compositionally biased region" description="Basic and acidic residues" evidence="1">
    <location>
        <begin position="209"/>
        <end position="263"/>
    </location>
</feature>
<evidence type="ECO:0000313" key="3">
    <source>
        <dbReference type="Proteomes" id="UP000801492"/>
    </source>
</evidence>
<sequence>MKVTIDFVKGRLLLEESRQLKSRQEQEVTNDAAFPGHKCHGRKNLNNRNVNKKQNFPFKCHNCGEMGHKRANWRKPLQNSHRRNGRSNNEGSSVVARRPQIAHSDWKPHQDKRRRVYHVLSCNLLSARKLQQAGLEVIFRKDQVLIKKEVKTVLTSQLEGNLFIAKIKIAKKMTPYTTPGKDHDDTLQNETFIKKIQILLEQKIEDRTNERRRCEDKQNQNKNDENQIIEDKENRNEDGDKNQNEKKGVQVKKEQQELQEKAENLISDVPQSYEEAEKDEK</sequence>
<protein>
    <recommendedName>
        <fullName evidence="4">CCHC-type domain-containing protein</fullName>
    </recommendedName>
</protein>
<dbReference type="EMBL" id="VTPC01091255">
    <property type="protein sequence ID" value="KAF2878928.1"/>
    <property type="molecule type" value="Genomic_DNA"/>
</dbReference>
<dbReference type="Proteomes" id="UP000801492">
    <property type="component" value="Unassembled WGS sequence"/>
</dbReference>
<feature type="region of interest" description="Disordered" evidence="1">
    <location>
        <begin position="33"/>
        <end position="53"/>
    </location>
</feature>
<evidence type="ECO:0008006" key="4">
    <source>
        <dbReference type="Google" id="ProtNLM"/>
    </source>
</evidence>
<feature type="region of interest" description="Disordered" evidence="1">
    <location>
        <begin position="71"/>
        <end position="110"/>
    </location>
</feature>
<evidence type="ECO:0000313" key="2">
    <source>
        <dbReference type="EMBL" id="KAF2878928.1"/>
    </source>
</evidence>
<gene>
    <name evidence="2" type="ORF">ILUMI_27252</name>
</gene>
<keyword evidence="3" id="KW-1185">Reference proteome</keyword>
<name>A0A8K0C6J2_IGNLU</name>
<comment type="caution">
    <text evidence="2">The sequence shown here is derived from an EMBL/GenBank/DDBJ whole genome shotgun (WGS) entry which is preliminary data.</text>
</comment>
<reference evidence="2" key="1">
    <citation type="submission" date="2019-08" db="EMBL/GenBank/DDBJ databases">
        <title>The genome of the North American firefly Photinus pyralis.</title>
        <authorList>
            <consortium name="Photinus pyralis genome working group"/>
            <person name="Fallon T.R."/>
            <person name="Sander Lower S.E."/>
            <person name="Weng J.-K."/>
        </authorList>
    </citation>
    <scope>NUCLEOTIDE SEQUENCE</scope>
    <source>
        <strain evidence="2">TRF0915ILg1</strain>
        <tissue evidence="2">Whole body</tissue>
    </source>
</reference>
<proteinExistence type="predicted"/>